<protein>
    <submittedName>
        <fullName evidence="4">Calcium-binding EF-hand</fullName>
    </submittedName>
</protein>
<dbReference type="SMART" id="SM00054">
    <property type="entry name" value="EFh"/>
    <property type="match status" value="2"/>
</dbReference>
<sequence>MPSMVNEGDDVEPSSSLEDSSSKSNSDSVFQSDEDTDVFNNVQEASKAINESNMVQVETELVGKGVKEQCTQASPISFTCLIHPETIKRVANFRTLEEGLQNGVNVETPLTDDQIKGLVNKFDTDGDGKISRRELRVGLRKLGLRFATFRAMGAVRYVDVNGDGVISDEEINELAKYVSKWGISVK</sequence>
<dbReference type="Pfam" id="PF13405">
    <property type="entry name" value="EF-hand_6"/>
    <property type="match status" value="1"/>
</dbReference>
<dbReference type="OrthoDB" id="26525at2759"/>
<dbReference type="SUPFAM" id="SSF47473">
    <property type="entry name" value="EF-hand"/>
    <property type="match status" value="1"/>
</dbReference>
<evidence type="ECO:0000313" key="4">
    <source>
        <dbReference type="EMBL" id="PWA81713.1"/>
    </source>
</evidence>
<dbReference type="EMBL" id="PKPP01001557">
    <property type="protein sequence ID" value="PWA81713.1"/>
    <property type="molecule type" value="Genomic_DNA"/>
</dbReference>
<dbReference type="STRING" id="35608.A0A2U1P7H3"/>
<feature type="domain" description="EF-hand" evidence="3">
    <location>
        <begin position="110"/>
        <end position="145"/>
    </location>
</feature>
<dbReference type="PROSITE" id="PS00018">
    <property type="entry name" value="EF_HAND_1"/>
    <property type="match status" value="2"/>
</dbReference>
<dbReference type="Pfam" id="PF13202">
    <property type="entry name" value="EF-hand_5"/>
    <property type="match status" value="1"/>
</dbReference>
<dbReference type="InterPro" id="IPR011992">
    <property type="entry name" value="EF-hand-dom_pair"/>
</dbReference>
<proteinExistence type="predicted"/>
<dbReference type="AlphaFoldDB" id="A0A2U1P7H3"/>
<dbReference type="InterPro" id="IPR018247">
    <property type="entry name" value="EF_Hand_1_Ca_BS"/>
</dbReference>
<dbReference type="GO" id="GO:0005509">
    <property type="term" value="F:calcium ion binding"/>
    <property type="evidence" value="ECO:0007669"/>
    <property type="project" value="InterPro"/>
</dbReference>
<comment type="caution">
    <text evidence="4">The sequence shown here is derived from an EMBL/GenBank/DDBJ whole genome shotgun (WGS) entry which is preliminary data.</text>
</comment>
<organism evidence="4 5">
    <name type="scientific">Artemisia annua</name>
    <name type="common">Sweet wormwood</name>
    <dbReference type="NCBI Taxonomy" id="35608"/>
    <lineage>
        <taxon>Eukaryota</taxon>
        <taxon>Viridiplantae</taxon>
        <taxon>Streptophyta</taxon>
        <taxon>Embryophyta</taxon>
        <taxon>Tracheophyta</taxon>
        <taxon>Spermatophyta</taxon>
        <taxon>Magnoliopsida</taxon>
        <taxon>eudicotyledons</taxon>
        <taxon>Gunneridae</taxon>
        <taxon>Pentapetalae</taxon>
        <taxon>asterids</taxon>
        <taxon>campanulids</taxon>
        <taxon>Asterales</taxon>
        <taxon>Asteraceae</taxon>
        <taxon>Asteroideae</taxon>
        <taxon>Anthemideae</taxon>
        <taxon>Artemisiinae</taxon>
        <taxon>Artemisia</taxon>
    </lineage>
</organism>
<evidence type="ECO:0000256" key="1">
    <source>
        <dbReference type="ARBA" id="ARBA00022837"/>
    </source>
</evidence>
<dbReference type="PROSITE" id="PS50222">
    <property type="entry name" value="EF_HAND_2"/>
    <property type="match status" value="1"/>
</dbReference>
<dbReference type="Gene3D" id="1.10.238.10">
    <property type="entry name" value="EF-hand"/>
    <property type="match status" value="1"/>
</dbReference>
<feature type="compositionally biased region" description="Low complexity" evidence="2">
    <location>
        <begin position="13"/>
        <end position="31"/>
    </location>
</feature>
<name>A0A2U1P7H3_ARTAN</name>
<dbReference type="InterPro" id="IPR002048">
    <property type="entry name" value="EF_hand_dom"/>
</dbReference>
<dbReference type="Proteomes" id="UP000245207">
    <property type="component" value="Unassembled WGS sequence"/>
</dbReference>
<reference evidence="4 5" key="1">
    <citation type="journal article" date="2018" name="Mol. Plant">
        <title>The genome of Artemisia annua provides insight into the evolution of Asteraceae family and artemisinin biosynthesis.</title>
        <authorList>
            <person name="Shen Q."/>
            <person name="Zhang L."/>
            <person name="Liao Z."/>
            <person name="Wang S."/>
            <person name="Yan T."/>
            <person name="Shi P."/>
            <person name="Liu M."/>
            <person name="Fu X."/>
            <person name="Pan Q."/>
            <person name="Wang Y."/>
            <person name="Lv Z."/>
            <person name="Lu X."/>
            <person name="Zhang F."/>
            <person name="Jiang W."/>
            <person name="Ma Y."/>
            <person name="Chen M."/>
            <person name="Hao X."/>
            <person name="Li L."/>
            <person name="Tang Y."/>
            <person name="Lv G."/>
            <person name="Zhou Y."/>
            <person name="Sun X."/>
            <person name="Brodelius P.E."/>
            <person name="Rose J.K.C."/>
            <person name="Tang K."/>
        </authorList>
    </citation>
    <scope>NUCLEOTIDE SEQUENCE [LARGE SCALE GENOMIC DNA]</scope>
    <source>
        <strain evidence="5">cv. Huhao1</strain>
        <tissue evidence="4">Leaf</tissue>
    </source>
</reference>
<accession>A0A2U1P7H3</accession>
<gene>
    <name evidence="4" type="ORF">CTI12_AA185350</name>
</gene>
<feature type="region of interest" description="Disordered" evidence="2">
    <location>
        <begin position="1"/>
        <end position="35"/>
    </location>
</feature>
<evidence type="ECO:0000259" key="3">
    <source>
        <dbReference type="PROSITE" id="PS50222"/>
    </source>
</evidence>
<keyword evidence="5" id="KW-1185">Reference proteome</keyword>
<dbReference type="CDD" id="cd00051">
    <property type="entry name" value="EFh"/>
    <property type="match status" value="1"/>
</dbReference>
<evidence type="ECO:0000256" key="2">
    <source>
        <dbReference type="SAM" id="MobiDB-lite"/>
    </source>
</evidence>
<evidence type="ECO:0000313" key="5">
    <source>
        <dbReference type="Proteomes" id="UP000245207"/>
    </source>
</evidence>
<keyword evidence="1" id="KW-0106">Calcium</keyword>